<dbReference type="Gene3D" id="3.40.50.150">
    <property type="entry name" value="Vaccinia Virus protein VP39"/>
    <property type="match status" value="2"/>
</dbReference>
<organism evidence="9 10">
    <name type="scientific">Lonchura striata</name>
    <name type="common">white-rumped munia</name>
    <dbReference type="NCBI Taxonomy" id="40157"/>
    <lineage>
        <taxon>Eukaryota</taxon>
        <taxon>Metazoa</taxon>
        <taxon>Chordata</taxon>
        <taxon>Craniata</taxon>
        <taxon>Vertebrata</taxon>
        <taxon>Euteleostomi</taxon>
        <taxon>Archelosauria</taxon>
        <taxon>Archosauria</taxon>
        <taxon>Dinosauria</taxon>
        <taxon>Saurischia</taxon>
        <taxon>Theropoda</taxon>
        <taxon>Coelurosauria</taxon>
        <taxon>Aves</taxon>
        <taxon>Neognathae</taxon>
        <taxon>Neoaves</taxon>
        <taxon>Telluraves</taxon>
        <taxon>Australaves</taxon>
        <taxon>Passeriformes</taxon>
        <taxon>Passeroidea</taxon>
        <taxon>Estrildidae</taxon>
        <taxon>Estrildinae</taxon>
        <taxon>Lonchura</taxon>
    </lineage>
</organism>
<comment type="caution">
    <text evidence="9">The sequence shown here is derived from an EMBL/GenBank/DDBJ whole genome shotgun (WGS) entry which is preliminary data.</text>
</comment>
<dbReference type="GO" id="GO:0008168">
    <property type="term" value="F:methyltransferase activity"/>
    <property type="evidence" value="ECO:0007669"/>
    <property type="project" value="UniProtKB-KW"/>
</dbReference>
<dbReference type="InterPro" id="IPR051419">
    <property type="entry name" value="Lys/N-term_MeTrsfase_sf"/>
</dbReference>
<dbReference type="FunFam" id="3.40.50.150:FF:000110">
    <property type="entry name" value="methyltransferase-like protein 13 isoform X1"/>
    <property type="match status" value="1"/>
</dbReference>
<dbReference type="FunFam" id="3.40.50.150:FF:000150">
    <property type="entry name" value="methyltransferase-like protein 13 isoform X1"/>
    <property type="match status" value="1"/>
</dbReference>
<feature type="compositionally biased region" description="Basic residues" evidence="7">
    <location>
        <begin position="487"/>
        <end position="497"/>
    </location>
</feature>
<feature type="region of interest" description="Disordered" evidence="7">
    <location>
        <begin position="477"/>
        <end position="503"/>
    </location>
</feature>
<evidence type="ECO:0000313" key="9">
    <source>
        <dbReference type="EMBL" id="OWK60975.1"/>
    </source>
</evidence>
<proteinExistence type="inferred from homology"/>
<evidence type="ECO:0000256" key="3">
    <source>
        <dbReference type="ARBA" id="ARBA00022679"/>
    </source>
</evidence>
<gene>
    <name evidence="9" type="primary">METTL13</name>
    <name evidence="9" type="ORF">RLOC_00013045</name>
</gene>
<dbReference type="Pfam" id="PF01564">
    <property type="entry name" value="Spermine_synth"/>
    <property type="match status" value="1"/>
</dbReference>
<comment type="similarity">
    <text evidence="1">Belongs to the methyltransferase superfamily.</text>
</comment>
<dbReference type="CDD" id="cd02440">
    <property type="entry name" value="AdoMet_MTases"/>
    <property type="match status" value="2"/>
</dbReference>
<reference evidence="9 10" key="1">
    <citation type="submission" date="2017-05" db="EMBL/GenBank/DDBJ databases">
        <title>Genome of assembly of the Bengalese finch, Lonchura striata domestica.</title>
        <authorList>
            <person name="Colquitt B.M."/>
            <person name="Brainard M.S."/>
        </authorList>
    </citation>
    <scope>NUCLEOTIDE SEQUENCE [LARGE SCALE GENOMIC DNA]</scope>
    <source>
        <strain evidence="9">White83orange57</strain>
    </source>
</reference>
<keyword evidence="4" id="KW-0511">Multifunctional enzyme</keyword>
<dbReference type="InterPro" id="IPR041698">
    <property type="entry name" value="Methyltransf_25"/>
</dbReference>
<keyword evidence="3" id="KW-0808">Transferase</keyword>
<dbReference type="PANTHER" id="PTHR12176">
    <property type="entry name" value="SAM-DEPENDENT METHYLTRANSFERASE SUPERFAMILY PROTEIN"/>
    <property type="match status" value="1"/>
</dbReference>
<protein>
    <recommendedName>
        <fullName evidence="5">eEF1A lysine and N-terminal methyltransferase</fullName>
    </recommendedName>
    <alternativeName>
        <fullName evidence="6">Methyltransferase-like protein 13</fullName>
    </alternativeName>
</protein>
<evidence type="ECO:0000256" key="1">
    <source>
        <dbReference type="ARBA" id="ARBA00008361"/>
    </source>
</evidence>
<dbReference type="EMBL" id="MUZQ01000049">
    <property type="protein sequence ID" value="OWK60975.1"/>
    <property type="molecule type" value="Genomic_DNA"/>
</dbReference>
<evidence type="ECO:0000256" key="6">
    <source>
        <dbReference type="ARBA" id="ARBA00081503"/>
    </source>
</evidence>
<dbReference type="SUPFAM" id="SSF53335">
    <property type="entry name" value="S-adenosyl-L-methionine-dependent methyltransferases"/>
    <property type="match status" value="2"/>
</dbReference>
<keyword evidence="10" id="KW-1185">Reference proteome</keyword>
<feature type="compositionally biased region" description="Polar residues" evidence="7">
    <location>
        <begin position="404"/>
        <end position="414"/>
    </location>
</feature>
<sequence length="743" mass="82282">MELLPRSPAEFGSARYWDRFFRQRGQRPFEWYGAFPELCPVLHKYVRPRDKVLVVGCGNSELSEQMYDMGMCQDIVNIDVSDAVIRQMRERSASTRPRMSYLLMDMLQMDFPDGHFQAVLDKGTLDALLTDEEEVTLAKVDQMFAEISRVLQVGGRYLCVSLAQAHVLKKAVEYFSQEGWVVRVHQVASSGDQQQFVLPVFVYVMTKFRKMPGSAARILEICPEEQDKPMRVESVERLVAAVKDRQHYALLCSQISKTPCREQVSLDLCDRESGKPRYTLHVVDSPSVKPSRDNHFAIFISEYSLSRLQSGRLEGQEQPRLMAAPSAVPQGRETEWLFGTEEGRRQLAASAGFGRLLTVALHREQHYEGMAAIQAELSGKVMELAPPGLPARQQVSPHCLAPSPKQSQAGSLPQPLSSLQVPFLSVGGDIGVRAVRHCGSSPLSGEFVVEDVKGDGTCYFRRLVFLQNRNVVQSEARLLAPSPLPGQKKRRKDKKKPSPTEPPGAIDKSYLCCEHHKAMVAGLCLLGGPDALPGDEASRELAVLVVGLGGGSLPLFVHDYFSQARVAVVEIDPSMLEVATRWFGFSQGDRMQVHISDGLDYVAKLAAEASAQYDAIMFDVDSKDLTVGMSCPPPAFVEKPFLQKVKTILKPEGVFVLNLVCRDARLKESVLADLRAVFPLLYARRIHGEVNEILLCQAGPAGRRGPAELGARARALEAALRQPGRPWDSSYALADVLQAVLVL</sequence>
<dbReference type="NCBIfam" id="NF037959">
    <property type="entry name" value="MFS_SpdSyn"/>
    <property type="match status" value="1"/>
</dbReference>
<evidence type="ECO:0000313" key="10">
    <source>
        <dbReference type="Proteomes" id="UP000197619"/>
    </source>
</evidence>
<keyword evidence="2 9" id="KW-0489">Methyltransferase</keyword>
<evidence type="ECO:0000256" key="7">
    <source>
        <dbReference type="SAM" id="MobiDB-lite"/>
    </source>
</evidence>
<dbReference type="STRING" id="299123.ENSLSDP00000012998"/>
<evidence type="ECO:0000256" key="4">
    <source>
        <dbReference type="ARBA" id="ARBA00023268"/>
    </source>
</evidence>
<dbReference type="Pfam" id="PF13649">
    <property type="entry name" value="Methyltransf_25"/>
    <property type="match status" value="1"/>
</dbReference>
<evidence type="ECO:0000259" key="8">
    <source>
        <dbReference type="Pfam" id="PF13649"/>
    </source>
</evidence>
<evidence type="ECO:0000256" key="5">
    <source>
        <dbReference type="ARBA" id="ARBA00071300"/>
    </source>
</evidence>
<feature type="domain" description="Methyltransferase" evidence="8">
    <location>
        <begin position="52"/>
        <end position="155"/>
    </location>
</feature>
<dbReference type="PANTHER" id="PTHR12176:SF78">
    <property type="entry name" value="EEF1A LYSINE AND N-TERMINAL METHYLTRANSFERASE"/>
    <property type="match status" value="1"/>
</dbReference>
<evidence type="ECO:0000256" key="2">
    <source>
        <dbReference type="ARBA" id="ARBA00022603"/>
    </source>
</evidence>
<accession>A0A218V4F6</accession>
<dbReference type="AlphaFoldDB" id="A0A218V4F6"/>
<dbReference type="GO" id="GO:0032259">
    <property type="term" value="P:methylation"/>
    <property type="evidence" value="ECO:0007669"/>
    <property type="project" value="UniProtKB-KW"/>
</dbReference>
<dbReference type="InterPro" id="IPR029063">
    <property type="entry name" value="SAM-dependent_MTases_sf"/>
</dbReference>
<name>A0A218V4F6_9PASE</name>
<dbReference type="Proteomes" id="UP000197619">
    <property type="component" value="Unassembled WGS sequence"/>
</dbReference>
<dbReference type="GO" id="GO:0005737">
    <property type="term" value="C:cytoplasm"/>
    <property type="evidence" value="ECO:0007669"/>
    <property type="project" value="UniProtKB-ARBA"/>
</dbReference>
<feature type="region of interest" description="Disordered" evidence="7">
    <location>
        <begin position="392"/>
        <end position="414"/>
    </location>
</feature>